<dbReference type="PANTHER" id="PTHR11909">
    <property type="entry name" value="CASEIN KINASE-RELATED"/>
    <property type="match status" value="1"/>
</dbReference>
<feature type="domain" description="Protein kinase" evidence="3">
    <location>
        <begin position="9"/>
        <end position="213"/>
    </location>
</feature>
<feature type="binding site" evidence="2">
    <location>
        <position position="38"/>
    </location>
    <ligand>
        <name>ATP</name>
        <dbReference type="ChEBI" id="CHEBI:30616"/>
    </ligand>
</feature>
<keyword evidence="4" id="KW-0418">Kinase</keyword>
<keyword evidence="5" id="KW-1185">Reference proteome</keyword>
<reference evidence="4" key="1">
    <citation type="submission" date="2022-05" db="EMBL/GenBank/DDBJ databases">
        <title>The Musa troglodytarum L. genome provides insights into the mechanism of non-climacteric behaviour and enrichment of carotenoids.</title>
        <authorList>
            <person name="Wang J."/>
        </authorList>
    </citation>
    <scope>NUCLEOTIDE SEQUENCE</scope>
    <source>
        <tissue evidence="4">Leaf</tissue>
    </source>
</reference>
<dbReference type="InterPro" id="IPR017441">
    <property type="entry name" value="Protein_kinase_ATP_BS"/>
</dbReference>
<comment type="similarity">
    <text evidence="1">Belongs to the protein kinase superfamily. CK1 Ser/Thr protein kinase family. Casein kinase I subfamily.</text>
</comment>
<proteinExistence type="inferred from homology"/>
<keyword evidence="4" id="KW-0808">Transferase</keyword>
<dbReference type="InterPro" id="IPR000719">
    <property type="entry name" value="Prot_kinase_dom"/>
</dbReference>
<dbReference type="Proteomes" id="UP001055439">
    <property type="component" value="Chromosome 8"/>
</dbReference>
<dbReference type="PROSITE" id="PS50011">
    <property type="entry name" value="PROTEIN_KINASE_DOM"/>
    <property type="match status" value="1"/>
</dbReference>
<evidence type="ECO:0000313" key="5">
    <source>
        <dbReference type="Proteomes" id="UP001055439"/>
    </source>
</evidence>
<dbReference type="InterPro" id="IPR050235">
    <property type="entry name" value="CK1_Ser-Thr_kinase"/>
</dbReference>
<dbReference type="GO" id="GO:0005524">
    <property type="term" value="F:ATP binding"/>
    <property type="evidence" value="ECO:0007669"/>
    <property type="project" value="UniProtKB-UniRule"/>
</dbReference>
<dbReference type="GO" id="GO:0004672">
    <property type="term" value="F:protein kinase activity"/>
    <property type="evidence" value="ECO:0007669"/>
    <property type="project" value="InterPro"/>
</dbReference>
<evidence type="ECO:0000313" key="4">
    <source>
        <dbReference type="EMBL" id="URE34860.1"/>
    </source>
</evidence>
<evidence type="ECO:0000259" key="3">
    <source>
        <dbReference type="PROSITE" id="PS50011"/>
    </source>
</evidence>
<dbReference type="EMBL" id="CP097510">
    <property type="protein sequence ID" value="URE34860.1"/>
    <property type="molecule type" value="Genomic_DNA"/>
</dbReference>
<keyword evidence="2" id="KW-0067">ATP-binding</keyword>
<name>A0A9E7HJJ8_9LILI</name>
<organism evidence="4 5">
    <name type="scientific">Musa troglodytarum</name>
    <name type="common">fe'i banana</name>
    <dbReference type="NCBI Taxonomy" id="320322"/>
    <lineage>
        <taxon>Eukaryota</taxon>
        <taxon>Viridiplantae</taxon>
        <taxon>Streptophyta</taxon>
        <taxon>Embryophyta</taxon>
        <taxon>Tracheophyta</taxon>
        <taxon>Spermatophyta</taxon>
        <taxon>Magnoliopsida</taxon>
        <taxon>Liliopsida</taxon>
        <taxon>Zingiberales</taxon>
        <taxon>Musaceae</taxon>
        <taxon>Musa</taxon>
    </lineage>
</organism>
<dbReference type="InterPro" id="IPR011009">
    <property type="entry name" value="Kinase-like_dom_sf"/>
</dbReference>
<evidence type="ECO:0000256" key="2">
    <source>
        <dbReference type="PROSITE-ProRule" id="PRU10141"/>
    </source>
</evidence>
<gene>
    <name evidence="4" type="ORF">MUK42_34333</name>
</gene>
<keyword evidence="2" id="KW-0547">Nucleotide-binding</keyword>
<dbReference type="PROSITE" id="PS00107">
    <property type="entry name" value="PROTEIN_KINASE_ATP"/>
    <property type="match status" value="1"/>
</dbReference>
<sequence length="213" mass="23627">MDRIIGGKYKLGRKIGSGSFGEIYLATHVDTFEIVAVKIENRRAKHPQLFYEAKLYNILHGGSGIPNIKWCGIDGEDNALVLDLLGPSLEDLFVYCSCKFSLKTVLMLADQMLLVQIMFLALEVTDQIGPRNAARPTVQMQFKLATDKNLGSDNQGLDKLCPILRAADFSGYVLYWLLGCRFIWVESNNQIAYATKGGCKVVIAQVALGYRVA</sequence>
<dbReference type="SUPFAM" id="SSF56112">
    <property type="entry name" value="Protein kinase-like (PK-like)"/>
    <property type="match status" value="1"/>
</dbReference>
<dbReference type="Gene3D" id="3.30.200.20">
    <property type="entry name" value="Phosphorylase Kinase, domain 1"/>
    <property type="match status" value="1"/>
</dbReference>
<protein>
    <submittedName>
        <fullName evidence="4">Casein kinase</fullName>
    </submittedName>
</protein>
<evidence type="ECO:0000256" key="1">
    <source>
        <dbReference type="ARBA" id="ARBA00005926"/>
    </source>
</evidence>
<dbReference type="AlphaFoldDB" id="A0A9E7HJJ8"/>
<dbReference type="OrthoDB" id="5800476at2759"/>
<accession>A0A9E7HJJ8</accession>